<feature type="compositionally biased region" description="Polar residues" evidence="2">
    <location>
        <begin position="598"/>
        <end position="609"/>
    </location>
</feature>
<sequence length="895" mass="97142">MSWVLRSPALSSIAPLTSAPAADWRLGVWHLRLPPGWRPLRLQCPSSVAGRHTSSSPTDLPACANNTYPKAQPFLLQPVVASPARLAHIVPPDLTYRCATDEDPALHGTPSTPTPALHPLSQAIHVAVPITSMLGGFSPALLLRPWAPPSSPESAIAVRSSFEPSTISPSLSDNYGCCPPPLTAPPPAPSSTRDTGRIGVCPNNLGGQIQIQAPATFTEAFISPGLPVSNLLTDSAHKQSRQAKTLIIETQQTSQLQFRRDHYIYDKKDNMDSAYQIQAPIDVAQGANSWPQPPPTINATPKHVSFELLLQDSPHSRARLPMRVNIWPHDTTESIVATVKNFHGIYDGQGYGVSFEDRHGNTLIARYENFEHNMTVYVRRIPQDIDEFSRTPRQSLSPRKTRLEEPFQMLPPQLNSRPSSRSARNRSLSPDHHRGRRSVSRSTNPKSRSRPGLKVRATSSHGSLADLNGDYSDSEAGEGSVTSSRRDNVASAEISLDNIVEGGRRKRAKFDSSELPLFAPPQVPMTASISSVSPQRRISSNNGASPYSYSNQQTFSYTHPLPSPQSHGDVSYMQGFSMATPYAPSSGQPHGHRLRTRGTGQTLPRNSYSGVLPTPDPTIGGSVISDEDVALQLMRLGDASNFSSHGRQSTSTIDDALSGKAELASSDECSEDGSDIDEFPPYAESLPSASHGHDHDMHRYDSAEESDDYDDKDDSFKGDSDEIVPDENGMIKPTAMKKRAGSLAKLSTKGIKPRSNSSKAKVKTPTVTKAPISPTSLPPASRKTSSASLSMPAFAPDEEDLSTKPRCQRCRKSKKGCDRQRPCQRCKDAGIGIDGCVSEDEGNGRKGRYGRHMGVPVKKMIPEAPAFHDMPSAGATMGSYSSFATTADKNKKRKR</sequence>
<evidence type="ECO:0000313" key="5">
    <source>
        <dbReference type="Proteomes" id="UP000774617"/>
    </source>
</evidence>
<feature type="domain" description="Zn(2)-C6 fungal-type" evidence="3">
    <location>
        <begin position="806"/>
        <end position="838"/>
    </location>
</feature>
<dbReference type="Proteomes" id="UP000774617">
    <property type="component" value="Unassembled WGS sequence"/>
</dbReference>
<feature type="compositionally biased region" description="Acidic residues" evidence="2">
    <location>
        <begin position="668"/>
        <end position="678"/>
    </location>
</feature>
<feature type="region of interest" description="Disordered" evidence="2">
    <location>
        <begin position="584"/>
        <end position="623"/>
    </location>
</feature>
<feature type="compositionally biased region" description="Low complexity" evidence="2">
    <location>
        <begin position="757"/>
        <end position="771"/>
    </location>
</feature>
<name>A0ABQ8G144_9PEZI</name>
<dbReference type="InterPro" id="IPR001138">
    <property type="entry name" value="Zn2Cys6_DnaBD"/>
</dbReference>
<evidence type="ECO:0000313" key="4">
    <source>
        <dbReference type="EMBL" id="KAH7041971.1"/>
    </source>
</evidence>
<dbReference type="PROSITE" id="PS50048">
    <property type="entry name" value="ZN2_CY6_FUNGAL_2"/>
    <property type="match status" value="1"/>
</dbReference>
<reference evidence="4 5" key="1">
    <citation type="journal article" date="2021" name="Nat. Commun.">
        <title>Genetic determinants of endophytism in the Arabidopsis root mycobiome.</title>
        <authorList>
            <person name="Mesny F."/>
            <person name="Miyauchi S."/>
            <person name="Thiergart T."/>
            <person name="Pickel B."/>
            <person name="Atanasova L."/>
            <person name="Karlsson M."/>
            <person name="Huettel B."/>
            <person name="Barry K.W."/>
            <person name="Haridas S."/>
            <person name="Chen C."/>
            <person name="Bauer D."/>
            <person name="Andreopoulos W."/>
            <person name="Pangilinan J."/>
            <person name="LaButti K."/>
            <person name="Riley R."/>
            <person name="Lipzen A."/>
            <person name="Clum A."/>
            <person name="Drula E."/>
            <person name="Henrissat B."/>
            <person name="Kohler A."/>
            <person name="Grigoriev I.V."/>
            <person name="Martin F.M."/>
            <person name="Hacquard S."/>
        </authorList>
    </citation>
    <scope>NUCLEOTIDE SEQUENCE [LARGE SCALE GENOMIC DNA]</scope>
    <source>
        <strain evidence="4 5">MPI-SDFR-AT-0080</strain>
    </source>
</reference>
<dbReference type="CDD" id="cd00067">
    <property type="entry name" value="GAL4"/>
    <property type="match status" value="1"/>
</dbReference>
<feature type="compositionally biased region" description="Low complexity" evidence="2">
    <location>
        <begin position="414"/>
        <end position="428"/>
    </location>
</feature>
<feature type="compositionally biased region" description="Polar residues" evidence="2">
    <location>
        <begin position="640"/>
        <end position="653"/>
    </location>
</feature>
<feature type="compositionally biased region" description="Acidic residues" evidence="2">
    <location>
        <begin position="703"/>
        <end position="713"/>
    </location>
</feature>
<feature type="compositionally biased region" description="Polar residues" evidence="2">
    <location>
        <begin position="878"/>
        <end position="887"/>
    </location>
</feature>
<proteinExistence type="predicted"/>
<feature type="region of interest" description="Disordered" evidence="2">
    <location>
        <begin position="640"/>
        <end position="824"/>
    </location>
</feature>
<comment type="caution">
    <text evidence="4">The sequence shown here is derived from an EMBL/GenBank/DDBJ whole genome shotgun (WGS) entry which is preliminary data.</text>
</comment>
<evidence type="ECO:0000256" key="2">
    <source>
        <dbReference type="SAM" id="MobiDB-lite"/>
    </source>
</evidence>
<dbReference type="SMART" id="SM00066">
    <property type="entry name" value="GAL4"/>
    <property type="match status" value="1"/>
</dbReference>
<keyword evidence="1" id="KW-0539">Nucleus</keyword>
<accession>A0ABQ8G144</accession>
<evidence type="ECO:0000256" key="1">
    <source>
        <dbReference type="ARBA" id="ARBA00023242"/>
    </source>
</evidence>
<keyword evidence="5" id="KW-1185">Reference proteome</keyword>
<organism evidence="4 5">
    <name type="scientific">Macrophomina phaseolina</name>
    <dbReference type="NCBI Taxonomy" id="35725"/>
    <lineage>
        <taxon>Eukaryota</taxon>
        <taxon>Fungi</taxon>
        <taxon>Dikarya</taxon>
        <taxon>Ascomycota</taxon>
        <taxon>Pezizomycotina</taxon>
        <taxon>Dothideomycetes</taxon>
        <taxon>Dothideomycetes incertae sedis</taxon>
        <taxon>Botryosphaeriales</taxon>
        <taxon>Botryosphaeriaceae</taxon>
        <taxon>Macrophomina</taxon>
    </lineage>
</organism>
<feature type="compositionally biased region" description="Polar residues" evidence="2">
    <location>
        <begin position="525"/>
        <end position="545"/>
    </location>
</feature>
<dbReference type="EMBL" id="JAGTJR010000028">
    <property type="protein sequence ID" value="KAH7041971.1"/>
    <property type="molecule type" value="Genomic_DNA"/>
</dbReference>
<protein>
    <recommendedName>
        <fullName evidence="3">Zn(2)-C6 fungal-type domain-containing protein</fullName>
    </recommendedName>
</protein>
<feature type="region of interest" description="Disordered" evidence="2">
    <location>
        <begin position="388"/>
        <end position="488"/>
    </location>
</feature>
<feature type="region of interest" description="Disordered" evidence="2">
    <location>
        <begin position="872"/>
        <end position="895"/>
    </location>
</feature>
<feature type="compositionally biased region" description="Basic and acidic residues" evidence="2">
    <location>
        <begin position="691"/>
        <end position="702"/>
    </location>
</feature>
<feature type="compositionally biased region" description="Basic and acidic residues" evidence="2">
    <location>
        <begin position="815"/>
        <end position="824"/>
    </location>
</feature>
<evidence type="ECO:0000259" key="3">
    <source>
        <dbReference type="PROSITE" id="PS50048"/>
    </source>
</evidence>
<gene>
    <name evidence="4" type="ORF">B0J12DRAFT_702636</name>
</gene>
<feature type="region of interest" description="Disordered" evidence="2">
    <location>
        <begin position="516"/>
        <end position="545"/>
    </location>
</feature>